<feature type="domain" description="Acyl-CoA thioesterase-like N-terminal HotDog" evidence="1">
    <location>
        <begin position="26"/>
        <end position="112"/>
    </location>
</feature>
<protein>
    <recommendedName>
        <fullName evidence="5">Thioesterase domain-containing protein</fullName>
    </recommendedName>
</protein>
<dbReference type="PANTHER" id="PTHR38110">
    <property type="entry name" value="CHROMOSOME 23, WHOLE GENOME SHOTGUN SEQUENCE"/>
    <property type="match status" value="1"/>
</dbReference>
<keyword evidence="4" id="KW-1185">Reference proteome</keyword>
<dbReference type="KEGG" id="aer:AERYTH_07730"/>
<reference evidence="3 4" key="1">
    <citation type="journal article" date="1991" name="Int. J. Syst. Bacteriol.">
        <title>Description of the erythromycin-producing bacterium Arthrobacter sp. strain NRRL B-3381 as Aeromicrobium erythreum gen. nov., sp. nov.</title>
        <authorList>
            <person name="Miller E.S."/>
            <person name="Woese C.R."/>
            <person name="Brenner S."/>
        </authorList>
    </citation>
    <scope>NUCLEOTIDE SEQUENCE [LARGE SCALE GENOMIC DNA]</scope>
    <source>
        <strain evidence="3 4">AR18</strain>
    </source>
</reference>
<dbReference type="Pfam" id="PF20789">
    <property type="entry name" value="4HBT_3C"/>
    <property type="match status" value="1"/>
</dbReference>
<dbReference type="RefSeq" id="WP_067856813.1">
    <property type="nucleotide sequence ID" value="NZ_CP011502.1"/>
</dbReference>
<feature type="domain" description="Acyl-CoA thioesterase-like C-terminal" evidence="2">
    <location>
        <begin position="135"/>
        <end position="266"/>
    </location>
</feature>
<dbReference type="PATRIC" id="fig|2041.4.peg.1621"/>
<dbReference type="PANTHER" id="PTHR38110:SF1">
    <property type="entry name" value="THIOESTERASE DOMAIN-CONTAINING PROTEIN"/>
    <property type="match status" value="1"/>
</dbReference>
<evidence type="ECO:0000313" key="4">
    <source>
        <dbReference type="Proteomes" id="UP000067689"/>
    </source>
</evidence>
<gene>
    <name evidence="3" type="ORF">AERYTH_07730</name>
</gene>
<dbReference type="InterPro" id="IPR049449">
    <property type="entry name" value="TesB_ACOT8-like_N"/>
</dbReference>
<dbReference type="EMBL" id="CP011502">
    <property type="protein sequence ID" value="ALX04591.1"/>
    <property type="molecule type" value="Genomic_DNA"/>
</dbReference>
<dbReference type="InterPro" id="IPR042171">
    <property type="entry name" value="Acyl-CoA_hotdog"/>
</dbReference>
<evidence type="ECO:0000259" key="1">
    <source>
        <dbReference type="Pfam" id="PF13622"/>
    </source>
</evidence>
<sequence length="268" mass="28678">MTSYELDRAVASTAGDDGHRHLTLTADWNTPNGTANGGYVLAILARAVLDEARTSAPDHPDLLTVSVSYFKPPTPGPASVEVTTLRVGRRVSVHQAALQQGGRTVAHAVISLHDWDAAGTVEHLPHAAPAVPGPDDSSDLSPFIPTGAVPIVERYESRSPEVPGWLRGEPSGSAEATVWVRPKDGRRVDALAAAAIVDGYPPVTAELGHLASATVQLTVHLRRRPDSAWALLHVTTRHVQQGYHDEDVELWDEQGRLVAQSRQLAVLS</sequence>
<evidence type="ECO:0008006" key="5">
    <source>
        <dbReference type="Google" id="ProtNLM"/>
    </source>
</evidence>
<dbReference type="Proteomes" id="UP000067689">
    <property type="component" value="Chromosome"/>
</dbReference>
<dbReference type="Pfam" id="PF13622">
    <property type="entry name" value="4HBT_3"/>
    <property type="match status" value="1"/>
</dbReference>
<dbReference type="InterPro" id="IPR049450">
    <property type="entry name" value="ACOT8-like_C"/>
</dbReference>
<dbReference type="OrthoDB" id="5418286at2"/>
<name>A0A0U4C0Q6_9ACTN</name>
<dbReference type="STRING" id="2041.AERYTH_07730"/>
<organism evidence="3 4">
    <name type="scientific">Aeromicrobium erythreum</name>
    <dbReference type="NCBI Taxonomy" id="2041"/>
    <lineage>
        <taxon>Bacteria</taxon>
        <taxon>Bacillati</taxon>
        <taxon>Actinomycetota</taxon>
        <taxon>Actinomycetes</taxon>
        <taxon>Propionibacteriales</taxon>
        <taxon>Nocardioidaceae</taxon>
        <taxon>Aeromicrobium</taxon>
    </lineage>
</organism>
<dbReference type="InterPro" id="IPR029069">
    <property type="entry name" value="HotDog_dom_sf"/>
</dbReference>
<dbReference type="Gene3D" id="2.40.160.210">
    <property type="entry name" value="Acyl-CoA thioesterase, double hotdog domain"/>
    <property type="match status" value="1"/>
</dbReference>
<dbReference type="AlphaFoldDB" id="A0A0U4C0Q6"/>
<dbReference type="CDD" id="cd03440">
    <property type="entry name" value="hot_dog"/>
    <property type="match status" value="1"/>
</dbReference>
<evidence type="ECO:0000313" key="3">
    <source>
        <dbReference type="EMBL" id="ALX04591.1"/>
    </source>
</evidence>
<accession>A0A0U4C0Q6</accession>
<evidence type="ECO:0000259" key="2">
    <source>
        <dbReference type="Pfam" id="PF20789"/>
    </source>
</evidence>
<dbReference type="SUPFAM" id="SSF54637">
    <property type="entry name" value="Thioesterase/thiol ester dehydrase-isomerase"/>
    <property type="match status" value="2"/>
</dbReference>
<proteinExistence type="predicted"/>
<dbReference type="InterPro" id="IPR052389">
    <property type="entry name" value="Sec_Metab_Biosynth-Assoc"/>
</dbReference>